<evidence type="ECO:0000313" key="7">
    <source>
        <dbReference type="EMBL" id="GMT13037.1"/>
    </source>
</evidence>
<gene>
    <name evidence="7" type="ORF">PFISCL1PPCAC_4334</name>
</gene>
<dbReference type="AlphaFoldDB" id="A0AAV5V2K0"/>
<dbReference type="Pfam" id="PF10317">
    <property type="entry name" value="7TM_GPCR_Srd"/>
    <property type="match status" value="1"/>
</dbReference>
<dbReference type="Proteomes" id="UP001432322">
    <property type="component" value="Unassembled WGS sequence"/>
</dbReference>
<comment type="similarity">
    <text evidence="2">Belongs to the nematode receptor-like protein srd family.</text>
</comment>
<evidence type="ECO:0000313" key="8">
    <source>
        <dbReference type="Proteomes" id="UP001432322"/>
    </source>
</evidence>
<keyword evidence="3 6" id="KW-0812">Transmembrane</keyword>
<proteinExistence type="inferred from homology"/>
<evidence type="ECO:0000256" key="5">
    <source>
        <dbReference type="ARBA" id="ARBA00023136"/>
    </source>
</evidence>
<dbReference type="InterPro" id="IPR050920">
    <property type="entry name" value="Nematode_rcpt-like_delta"/>
</dbReference>
<reference evidence="7" key="1">
    <citation type="submission" date="2023-10" db="EMBL/GenBank/DDBJ databases">
        <title>Genome assembly of Pristionchus species.</title>
        <authorList>
            <person name="Yoshida K."/>
            <person name="Sommer R.J."/>
        </authorList>
    </citation>
    <scope>NUCLEOTIDE SEQUENCE</scope>
    <source>
        <strain evidence="7">RS5133</strain>
    </source>
</reference>
<comment type="caution">
    <text evidence="7">The sequence shown here is derived from an EMBL/GenBank/DDBJ whole genome shotgun (WGS) entry which is preliminary data.</text>
</comment>
<feature type="transmembrane region" description="Helical" evidence="6">
    <location>
        <begin position="80"/>
        <end position="101"/>
    </location>
</feature>
<evidence type="ECO:0000256" key="6">
    <source>
        <dbReference type="SAM" id="Phobius"/>
    </source>
</evidence>
<sequence>AFNDLISVCCDLFTMQRLLVIPGNLIYLSSGPCSVIATRSCYLSYCVQLCTLVYSLYIMVASFAYRLWILHRPSPATRALLVVLLVLYVPPSLVAFAFTFAQADIRIVREFLRQNAPLYLREPGALSGHTGLTFHLAFTIL</sequence>
<organism evidence="7 8">
    <name type="scientific">Pristionchus fissidentatus</name>
    <dbReference type="NCBI Taxonomy" id="1538716"/>
    <lineage>
        <taxon>Eukaryota</taxon>
        <taxon>Metazoa</taxon>
        <taxon>Ecdysozoa</taxon>
        <taxon>Nematoda</taxon>
        <taxon>Chromadorea</taxon>
        <taxon>Rhabditida</taxon>
        <taxon>Rhabditina</taxon>
        <taxon>Diplogasteromorpha</taxon>
        <taxon>Diplogasteroidea</taxon>
        <taxon>Neodiplogasteridae</taxon>
        <taxon>Pristionchus</taxon>
    </lineage>
</organism>
<keyword evidence="8" id="KW-1185">Reference proteome</keyword>
<dbReference type="InterPro" id="IPR019421">
    <property type="entry name" value="7TM_GPCR_serpentine_rcpt_Srd"/>
</dbReference>
<feature type="non-terminal residue" evidence="7">
    <location>
        <position position="1"/>
    </location>
</feature>
<protein>
    <recommendedName>
        <fullName evidence="9">G protein-coupled receptor</fullName>
    </recommendedName>
</protein>
<evidence type="ECO:0000256" key="1">
    <source>
        <dbReference type="ARBA" id="ARBA00004141"/>
    </source>
</evidence>
<dbReference type="EMBL" id="BTSY01000002">
    <property type="protein sequence ID" value="GMT13037.1"/>
    <property type="molecule type" value="Genomic_DNA"/>
</dbReference>
<feature type="non-terminal residue" evidence="7">
    <location>
        <position position="141"/>
    </location>
</feature>
<keyword evidence="5 6" id="KW-0472">Membrane</keyword>
<keyword evidence="4 6" id="KW-1133">Transmembrane helix</keyword>
<dbReference type="PANTHER" id="PTHR22945:SF40">
    <property type="entry name" value="SERPENTINE RECEPTOR, CLASS D (DELTA)-RELATED"/>
    <property type="match status" value="1"/>
</dbReference>
<dbReference type="GO" id="GO:0016020">
    <property type="term" value="C:membrane"/>
    <property type="evidence" value="ECO:0007669"/>
    <property type="project" value="UniProtKB-SubCell"/>
</dbReference>
<comment type="subcellular location">
    <subcellularLocation>
        <location evidence="1">Membrane</location>
        <topology evidence="1">Multi-pass membrane protein</topology>
    </subcellularLocation>
</comment>
<evidence type="ECO:0000256" key="4">
    <source>
        <dbReference type="ARBA" id="ARBA00022989"/>
    </source>
</evidence>
<evidence type="ECO:0000256" key="3">
    <source>
        <dbReference type="ARBA" id="ARBA00022692"/>
    </source>
</evidence>
<accession>A0AAV5V2K0</accession>
<evidence type="ECO:0008006" key="9">
    <source>
        <dbReference type="Google" id="ProtNLM"/>
    </source>
</evidence>
<dbReference type="PANTHER" id="PTHR22945">
    <property type="entry name" value="SERPENTINE RECEPTOR, CLASS D DELTA"/>
    <property type="match status" value="1"/>
</dbReference>
<feature type="transmembrane region" description="Helical" evidence="6">
    <location>
        <begin position="42"/>
        <end position="68"/>
    </location>
</feature>
<evidence type="ECO:0000256" key="2">
    <source>
        <dbReference type="ARBA" id="ARBA00009166"/>
    </source>
</evidence>
<name>A0AAV5V2K0_9BILA</name>